<dbReference type="AlphaFoldDB" id="A0A1H2VFL1"/>
<gene>
    <name evidence="1" type="ORF">SAMN04487892_2043</name>
</gene>
<dbReference type="STRING" id="1073328.SAMN05216294_0250"/>
<dbReference type="RefSeq" id="WP_090291865.1">
    <property type="nucleotide sequence ID" value="NZ_FNKI01000001.1"/>
</dbReference>
<dbReference type="InterPro" id="IPR036249">
    <property type="entry name" value="Thioredoxin-like_sf"/>
</dbReference>
<protein>
    <submittedName>
        <fullName evidence="1">Thioredoxin</fullName>
    </submittedName>
</protein>
<dbReference type="OrthoDB" id="6120799at2"/>
<dbReference type="SUPFAM" id="SSF52833">
    <property type="entry name" value="Thioredoxin-like"/>
    <property type="match status" value="1"/>
</dbReference>
<dbReference type="Proteomes" id="UP000199592">
    <property type="component" value="Unassembled WGS sequence"/>
</dbReference>
<evidence type="ECO:0000313" key="1">
    <source>
        <dbReference type="EMBL" id="SDW66669.1"/>
    </source>
</evidence>
<dbReference type="EMBL" id="FNMY01000002">
    <property type="protein sequence ID" value="SDW66669.1"/>
    <property type="molecule type" value="Genomic_DNA"/>
</dbReference>
<keyword evidence="2" id="KW-1185">Reference proteome</keyword>
<sequence>MEVLESRLELAQEYIAKGMDYDQYRAMVDAYTEQGKSTGPEQSEARIEYTKLNQRRMKRWDKTFKISVANLNALAQSTTKLTFLAITESWCGDAAASLPIINKIAEASPNISFKVVLRDESLDLMEAFLTNGTMSIPKLIIINEDAHEVVGEWGPRPSIATQMVQACKAEHGKLTEAFKQDLQLWYNKNKGENILTDILGLLTLE</sequence>
<proteinExistence type="predicted"/>
<dbReference type="CDD" id="cd02947">
    <property type="entry name" value="TRX_family"/>
    <property type="match status" value="1"/>
</dbReference>
<dbReference type="Gene3D" id="3.40.30.10">
    <property type="entry name" value="Glutaredoxin"/>
    <property type="match status" value="1"/>
</dbReference>
<evidence type="ECO:0000313" key="2">
    <source>
        <dbReference type="Proteomes" id="UP000199592"/>
    </source>
</evidence>
<dbReference type="Pfam" id="PF14595">
    <property type="entry name" value="Thioredoxin_9"/>
    <property type="match status" value="1"/>
</dbReference>
<organism evidence="1 2">
    <name type="scientific">Flagellimonas zhangzhouensis</name>
    <dbReference type="NCBI Taxonomy" id="1073328"/>
    <lineage>
        <taxon>Bacteria</taxon>
        <taxon>Pseudomonadati</taxon>
        <taxon>Bacteroidota</taxon>
        <taxon>Flavobacteriia</taxon>
        <taxon>Flavobacteriales</taxon>
        <taxon>Flavobacteriaceae</taxon>
        <taxon>Flagellimonas</taxon>
    </lineage>
</organism>
<reference evidence="2" key="1">
    <citation type="submission" date="2016-10" db="EMBL/GenBank/DDBJ databases">
        <authorList>
            <person name="Varghese N."/>
            <person name="Submissions S."/>
        </authorList>
    </citation>
    <scope>NUCLEOTIDE SEQUENCE [LARGE SCALE GENOMIC DNA]</scope>
    <source>
        <strain evidence="2">DSM 25030</strain>
    </source>
</reference>
<name>A0A1H2VFL1_9FLAO</name>
<accession>A0A1H2VFL1</accession>